<evidence type="ECO:0000256" key="2">
    <source>
        <dbReference type="SAM" id="Phobius"/>
    </source>
</evidence>
<dbReference type="SUPFAM" id="SSF48371">
    <property type="entry name" value="ARM repeat"/>
    <property type="match status" value="1"/>
</dbReference>
<evidence type="ECO:0000313" key="3">
    <source>
        <dbReference type="EMBL" id="AQK52650.1"/>
    </source>
</evidence>
<evidence type="ECO:0000256" key="1">
    <source>
        <dbReference type="SAM" id="MobiDB-lite"/>
    </source>
</evidence>
<organism evidence="3">
    <name type="scientific">Zea mays</name>
    <name type="common">Maize</name>
    <dbReference type="NCBI Taxonomy" id="4577"/>
    <lineage>
        <taxon>Eukaryota</taxon>
        <taxon>Viridiplantae</taxon>
        <taxon>Streptophyta</taxon>
        <taxon>Embryophyta</taxon>
        <taxon>Tracheophyta</taxon>
        <taxon>Spermatophyta</taxon>
        <taxon>Magnoliopsida</taxon>
        <taxon>Liliopsida</taxon>
        <taxon>Poales</taxon>
        <taxon>Poaceae</taxon>
        <taxon>PACMAD clade</taxon>
        <taxon>Panicoideae</taxon>
        <taxon>Andropogonodae</taxon>
        <taxon>Andropogoneae</taxon>
        <taxon>Tripsacinae</taxon>
        <taxon>Zea</taxon>
    </lineage>
</organism>
<reference evidence="3" key="1">
    <citation type="submission" date="2015-12" db="EMBL/GenBank/DDBJ databases">
        <title>Update maize B73 reference genome by single molecule sequencing technologies.</title>
        <authorList>
            <consortium name="Maize Genome Sequencing Project"/>
            <person name="Ware D."/>
        </authorList>
    </citation>
    <scope>NUCLEOTIDE SEQUENCE</scope>
    <source>
        <tissue evidence="3">Seedling</tissue>
    </source>
</reference>
<gene>
    <name evidence="3" type="ORF">ZEAMMB73_Zm00001d050526</name>
</gene>
<feature type="region of interest" description="Disordered" evidence="1">
    <location>
        <begin position="66"/>
        <end position="102"/>
    </location>
</feature>
<feature type="compositionally biased region" description="Acidic residues" evidence="1">
    <location>
        <begin position="67"/>
        <end position="100"/>
    </location>
</feature>
<keyword evidence="2" id="KW-0472">Membrane</keyword>
<feature type="compositionally biased region" description="Acidic residues" evidence="1">
    <location>
        <begin position="119"/>
        <end position="130"/>
    </location>
</feature>
<proteinExistence type="predicted"/>
<sequence length="201" mass="22699">MHITRLCRRFCILYAVFVSSLVRLCLFLFFIGCVSPHCVSMIRIHVFSCACVFFPGEYTEAKKQNEEAADDMDGFDADEEDDDEVDSDKEMGLDDEDGDEVSSLQLQKLAAEARGFQPADDDDSDDDFSDDELHSPIDEVDPFIFFVETVQGLQASDPARFQNLMHTLDFSYQALASGIAQHAEQRKNEIEKEKSEKANAQ</sequence>
<keyword evidence="2" id="KW-0812">Transmembrane</keyword>
<dbReference type="AlphaFoldDB" id="A0A1D6Q247"/>
<protein>
    <submittedName>
        <fullName evidence="3">Importin beta-like SAD2</fullName>
    </submittedName>
</protein>
<feature type="compositionally biased region" description="Basic and acidic residues" evidence="1">
    <location>
        <begin position="183"/>
        <end position="201"/>
    </location>
</feature>
<keyword evidence="2" id="KW-1133">Transmembrane helix</keyword>
<dbReference type="InterPro" id="IPR016024">
    <property type="entry name" value="ARM-type_fold"/>
</dbReference>
<feature type="transmembrane region" description="Helical" evidence="2">
    <location>
        <begin position="12"/>
        <end position="32"/>
    </location>
</feature>
<name>A0A1D6Q247_MAIZE</name>
<dbReference type="EMBL" id="CM000780">
    <property type="protein sequence ID" value="AQK52674.1"/>
    <property type="molecule type" value="Genomic_DNA"/>
</dbReference>
<accession>A0A1D6Q247</accession>
<feature type="region of interest" description="Disordered" evidence="1">
    <location>
        <begin position="115"/>
        <end position="134"/>
    </location>
</feature>
<dbReference type="EMBL" id="CM000780">
    <property type="protein sequence ID" value="AQK52650.1"/>
    <property type="molecule type" value="Genomic_DNA"/>
</dbReference>
<feature type="region of interest" description="Disordered" evidence="1">
    <location>
        <begin position="180"/>
        <end position="201"/>
    </location>
</feature>